<reference evidence="2 3" key="1">
    <citation type="submission" date="2018-07" db="EMBL/GenBank/DDBJ databases">
        <title>Leeuwenhoekiella genomics.</title>
        <authorList>
            <person name="Tahon G."/>
            <person name="Willems A."/>
        </authorList>
    </citation>
    <scope>NUCLEOTIDE SEQUENCE [LARGE SCALE GENOMIC DNA]</scope>
    <source>
        <strain evidence="2 3">R-50232</strain>
    </source>
</reference>
<keyword evidence="1" id="KW-0812">Transmembrane</keyword>
<keyword evidence="1" id="KW-0472">Membrane</keyword>
<name>A0A4Q0NVU9_9FLAO</name>
<dbReference type="EMBL" id="QOVI01000003">
    <property type="protein sequence ID" value="RXG15207.1"/>
    <property type="molecule type" value="Genomic_DNA"/>
</dbReference>
<dbReference type="AlphaFoldDB" id="A0A4Q0NVU9"/>
<sequence>MSKTKIAIALGNFILLLGILLYYTDVIEAELTIKAFMVPAFLILGSQLPISDLFKKKEA</sequence>
<protein>
    <submittedName>
        <fullName evidence="2">Uncharacterized protein</fullName>
    </submittedName>
</protein>
<proteinExistence type="predicted"/>
<dbReference type="Proteomes" id="UP000289821">
    <property type="component" value="Unassembled WGS sequence"/>
</dbReference>
<comment type="caution">
    <text evidence="2">The sequence shown here is derived from an EMBL/GenBank/DDBJ whole genome shotgun (WGS) entry which is preliminary data.</text>
</comment>
<dbReference type="RefSeq" id="WP_128760811.1">
    <property type="nucleotide sequence ID" value="NZ_QOVI01000003.1"/>
</dbReference>
<organism evidence="2 3">
    <name type="scientific">Leeuwenhoekiella aestuarii</name>
    <dbReference type="NCBI Taxonomy" id="2249426"/>
    <lineage>
        <taxon>Bacteria</taxon>
        <taxon>Pseudomonadati</taxon>
        <taxon>Bacteroidota</taxon>
        <taxon>Flavobacteriia</taxon>
        <taxon>Flavobacteriales</taxon>
        <taxon>Flavobacteriaceae</taxon>
        <taxon>Leeuwenhoekiella</taxon>
    </lineage>
</organism>
<gene>
    <name evidence="2" type="ORF">DSM04_10395</name>
</gene>
<accession>A0A4Q0NVU9</accession>
<keyword evidence="3" id="KW-1185">Reference proteome</keyword>
<dbReference type="OrthoDB" id="9959317at2"/>
<evidence type="ECO:0000256" key="1">
    <source>
        <dbReference type="SAM" id="Phobius"/>
    </source>
</evidence>
<evidence type="ECO:0000313" key="3">
    <source>
        <dbReference type="Proteomes" id="UP000289821"/>
    </source>
</evidence>
<evidence type="ECO:0000313" key="2">
    <source>
        <dbReference type="EMBL" id="RXG15207.1"/>
    </source>
</evidence>
<keyword evidence="1" id="KW-1133">Transmembrane helix</keyword>
<feature type="transmembrane region" description="Helical" evidence="1">
    <location>
        <begin position="7"/>
        <end position="24"/>
    </location>
</feature>